<evidence type="ECO:0000313" key="6">
    <source>
        <dbReference type="EMBL" id="MCQ8227672.1"/>
    </source>
</evidence>
<accession>A0ABT1VL99</accession>
<dbReference type="Pfam" id="PF00440">
    <property type="entry name" value="TetR_N"/>
    <property type="match status" value="1"/>
</dbReference>
<dbReference type="EMBL" id="JANIET010000001">
    <property type="protein sequence ID" value="MCQ8227672.1"/>
    <property type="molecule type" value="Genomic_DNA"/>
</dbReference>
<dbReference type="InterPro" id="IPR023772">
    <property type="entry name" value="DNA-bd_HTH_TetR-type_CS"/>
</dbReference>
<evidence type="ECO:0000256" key="4">
    <source>
        <dbReference type="PROSITE-ProRule" id="PRU00335"/>
    </source>
</evidence>
<organism evidence="6 7">
    <name type="scientific">Pantoea trifolii</name>
    <dbReference type="NCBI Taxonomy" id="2968030"/>
    <lineage>
        <taxon>Bacteria</taxon>
        <taxon>Pseudomonadati</taxon>
        <taxon>Pseudomonadota</taxon>
        <taxon>Gammaproteobacteria</taxon>
        <taxon>Enterobacterales</taxon>
        <taxon>Erwiniaceae</taxon>
        <taxon>Pantoea</taxon>
    </lineage>
</organism>
<gene>
    <name evidence="6" type="ORF">NQH49_09320</name>
</gene>
<reference evidence="6 7" key="1">
    <citation type="submission" date="2022-07" db="EMBL/GenBank/DDBJ databases">
        <title>Pantoea trifolii sp. nov. isolated from root nodules of Trifolium rubens.</title>
        <authorList>
            <person name="Kalita M."/>
            <person name="Wdowiak-Wrobel S."/>
            <person name="Marek-Kozaczuk M."/>
            <person name="Palusinska-Szysz M."/>
            <person name="Sokolowski W."/>
            <person name="Coutinho T."/>
            <person name="Hlahane L."/>
        </authorList>
    </citation>
    <scope>NUCLEOTIDE SEQUENCE [LARGE SCALE GENOMIC DNA]</scope>
    <source>
        <strain evidence="6 7">MMK2</strain>
    </source>
</reference>
<dbReference type="PANTHER" id="PTHR47506">
    <property type="entry name" value="TRANSCRIPTIONAL REGULATORY PROTEIN"/>
    <property type="match status" value="1"/>
</dbReference>
<evidence type="ECO:0000256" key="2">
    <source>
        <dbReference type="ARBA" id="ARBA00023125"/>
    </source>
</evidence>
<sequence>MVSHRIRIAYDDAIKTIIFFGANVSHSEHDEFFLQRQQQIINAAKVCFSRSGFHGASMADISRESALGAGQIYRYFSSKELIVTETIKSIAHNWRLFLVQHLSAQQSTQDIINADSPFWQHWPSQDRKLLLEMYSEASRNESVRTVLAQQEQLLLAELEVRYAAQTPEINATQRANRIQFLLLLVDGVACRAFGDSDLDQHEMQRVNGILSQHLFG</sequence>
<evidence type="ECO:0000256" key="3">
    <source>
        <dbReference type="ARBA" id="ARBA00023163"/>
    </source>
</evidence>
<keyword evidence="1" id="KW-0805">Transcription regulation</keyword>
<keyword evidence="2 4" id="KW-0238">DNA-binding</keyword>
<feature type="domain" description="HTH tetR-type" evidence="5">
    <location>
        <begin position="34"/>
        <end position="94"/>
    </location>
</feature>
<evidence type="ECO:0000256" key="1">
    <source>
        <dbReference type="ARBA" id="ARBA00023015"/>
    </source>
</evidence>
<feature type="DNA-binding region" description="H-T-H motif" evidence="4">
    <location>
        <begin position="57"/>
        <end position="76"/>
    </location>
</feature>
<dbReference type="PROSITE" id="PS50977">
    <property type="entry name" value="HTH_TETR_2"/>
    <property type="match status" value="1"/>
</dbReference>
<proteinExistence type="predicted"/>
<dbReference type="Proteomes" id="UP001300015">
    <property type="component" value="Unassembled WGS sequence"/>
</dbReference>
<protein>
    <submittedName>
        <fullName evidence="6">TetR/AcrR family transcriptional regulator</fullName>
    </submittedName>
</protein>
<dbReference type="PRINTS" id="PR00455">
    <property type="entry name" value="HTHTETR"/>
</dbReference>
<dbReference type="InterPro" id="IPR001647">
    <property type="entry name" value="HTH_TetR"/>
</dbReference>
<dbReference type="InterPro" id="IPR009057">
    <property type="entry name" value="Homeodomain-like_sf"/>
</dbReference>
<dbReference type="PROSITE" id="PS01081">
    <property type="entry name" value="HTH_TETR_1"/>
    <property type="match status" value="1"/>
</dbReference>
<comment type="caution">
    <text evidence="6">The sequence shown here is derived from an EMBL/GenBank/DDBJ whole genome shotgun (WGS) entry which is preliminary data.</text>
</comment>
<dbReference type="Gene3D" id="1.10.357.10">
    <property type="entry name" value="Tetracycline Repressor, domain 2"/>
    <property type="match status" value="1"/>
</dbReference>
<name>A0ABT1VL99_9GAMM</name>
<keyword evidence="3" id="KW-0804">Transcription</keyword>
<dbReference type="SUPFAM" id="SSF46689">
    <property type="entry name" value="Homeodomain-like"/>
    <property type="match status" value="1"/>
</dbReference>
<evidence type="ECO:0000259" key="5">
    <source>
        <dbReference type="PROSITE" id="PS50977"/>
    </source>
</evidence>
<dbReference type="PANTHER" id="PTHR47506:SF1">
    <property type="entry name" value="HTH-TYPE TRANSCRIPTIONAL REGULATOR YJDC"/>
    <property type="match status" value="1"/>
</dbReference>
<evidence type="ECO:0000313" key="7">
    <source>
        <dbReference type="Proteomes" id="UP001300015"/>
    </source>
</evidence>
<dbReference type="RefSeq" id="WP_256696415.1">
    <property type="nucleotide sequence ID" value="NZ_JANIES010000001.1"/>
</dbReference>
<keyword evidence="7" id="KW-1185">Reference proteome</keyword>